<keyword evidence="4" id="KW-1185">Reference proteome</keyword>
<dbReference type="AlphaFoldDB" id="A0A1L7CU22"/>
<dbReference type="STRING" id="1437875.CFRA_08745"/>
<gene>
    <name evidence="3" type="ORF">CFRA_08745</name>
</gene>
<dbReference type="Proteomes" id="UP000185434">
    <property type="component" value="Chromosome"/>
</dbReference>
<protein>
    <submittedName>
        <fullName evidence="3">Membrane protein</fullName>
    </submittedName>
</protein>
<feature type="region of interest" description="Disordered" evidence="1">
    <location>
        <begin position="1"/>
        <end position="22"/>
    </location>
</feature>
<dbReference type="RefSeq" id="WP_169842182.1">
    <property type="nucleotide sequence ID" value="NZ_CP009247.1"/>
</dbReference>
<evidence type="ECO:0000256" key="2">
    <source>
        <dbReference type="SAM" id="Phobius"/>
    </source>
</evidence>
<keyword evidence="2" id="KW-0812">Transmembrane</keyword>
<evidence type="ECO:0000313" key="4">
    <source>
        <dbReference type="Proteomes" id="UP000185434"/>
    </source>
</evidence>
<dbReference type="KEGG" id="cfk:CFRA_08745"/>
<organism evidence="3 4">
    <name type="scientific">Corynebacterium frankenforstense DSM 45800</name>
    <dbReference type="NCBI Taxonomy" id="1437875"/>
    <lineage>
        <taxon>Bacteria</taxon>
        <taxon>Bacillati</taxon>
        <taxon>Actinomycetota</taxon>
        <taxon>Actinomycetes</taxon>
        <taxon>Mycobacteriales</taxon>
        <taxon>Corynebacteriaceae</taxon>
        <taxon>Corynebacterium</taxon>
    </lineage>
</organism>
<name>A0A1L7CU22_9CORY</name>
<evidence type="ECO:0000256" key="1">
    <source>
        <dbReference type="SAM" id="MobiDB-lite"/>
    </source>
</evidence>
<sequence length="48" mass="5538">MVDGNPEQLRKEDQARPRGKRRYPQSLVTKALVLLLVIVVVAWVFSLF</sequence>
<dbReference type="EMBL" id="CP009247">
    <property type="protein sequence ID" value="APT89321.1"/>
    <property type="molecule type" value="Genomic_DNA"/>
</dbReference>
<keyword evidence="2" id="KW-1133">Transmembrane helix</keyword>
<reference evidence="3 4" key="1">
    <citation type="submission" date="2014-08" db="EMBL/GenBank/DDBJ databases">
        <title>Complete genome sequence of Corynebacterium frankenforstense ST18(T) (=DSM 45800(T)), isolated from raw cow milk.</title>
        <authorList>
            <person name="Ruckert C."/>
            <person name="Albersmeier A."/>
            <person name="Winkler A."/>
            <person name="Lipski A."/>
            <person name="Kalinowski J."/>
        </authorList>
    </citation>
    <scope>NUCLEOTIDE SEQUENCE [LARGE SCALE GENOMIC DNA]</scope>
    <source>
        <strain evidence="3 4">ST18</strain>
    </source>
</reference>
<proteinExistence type="predicted"/>
<keyword evidence="2" id="KW-0472">Membrane</keyword>
<evidence type="ECO:0000313" key="3">
    <source>
        <dbReference type="EMBL" id="APT89321.1"/>
    </source>
</evidence>
<accession>A0A1L7CU22</accession>
<feature type="transmembrane region" description="Helical" evidence="2">
    <location>
        <begin position="27"/>
        <end position="45"/>
    </location>
</feature>